<feature type="signal peptide" evidence="3">
    <location>
        <begin position="1"/>
        <end position="30"/>
    </location>
</feature>
<evidence type="ECO:0000313" key="6">
    <source>
        <dbReference type="Proteomes" id="UP000814176"/>
    </source>
</evidence>
<sequence>MLASASSRVWLCVWAVTCSALIASHSFASASKLGRRDLTELSSSAVAALVSSPDPVRNVDPANPSSHLSRILIPRPPDTENNTLVKDYLVSTLKNLNWHVEEDTFTDTTPYGEKRFTNVIATKDPSASRRVVVAAHFDSKFFPTYPQSQFVGATDSAAPCAFMLDLAEALDPLLNLRQQRLEDGLEDDEDVAETTLQLVFFDGEEAFKDWTHTDSIYGARHLANKWSNTYIEPYAKRRLLPSMYTELDTIEDFILLDLLGAANPSIRSSFTETAWLFDAMASAERRLGESGAFDYGGQADAQWKSFFVPRRGNFNGYGIEDDHLPFLHLGVSILHVIASPFPSVWHTIKDDATALDIPTMRRWNIVLRVLMSEYLGLRPDLLRSRDETIAHLGRSVDDLVRNTPALHIALF</sequence>
<accession>A0ABQ8KVU7</accession>
<evidence type="ECO:0000256" key="1">
    <source>
        <dbReference type="ARBA" id="ARBA00022679"/>
    </source>
</evidence>
<dbReference type="Proteomes" id="UP000814176">
    <property type="component" value="Unassembled WGS sequence"/>
</dbReference>
<dbReference type="RefSeq" id="XP_047784215.1">
    <property type="nucleotide sequence ID" value="XM_047920049.1"/>
</dbReference>
<dbReference type="Pfam" id="PF04389">
    <property type="entry name" value="Peptidase_M28"/>
    <property type="match status" value="1"/>
</dbReference>
<keyword evidence="3" id="KW-0862">Zinc</keyword>
<comment type="caution">
    <text evidence="5">The sequence shown here is derived from an EMBL/GenBank/DDBJ whole genome shotgun (WGS) entry which is preliminary data.</text>
</comment>
<keyword evidence="2" id="KW-0012">Acyltransferase</keyword>
<gene>
    <name evidence="5" type="ORF">C8Q71DRAFT_699026</name>
</gene>
<dbReference type="EMBL" id="JADCUA010000002">
    <property type="protein sequence ID" value="KAH9843168.1"/>
    <property type="molecule type" value="Genomic_DNA"/>
</dbReference>
<reference evidence="5 6" key="1">
    <citation type="journal article" date="2021" name="Environ. Microbiol.">
        <title>Gene family expansions and transcriptome signatures uncover fungal adaptations to wood decay.</title>
        <authorList>
            <person name="Hage H."/>
            <person name="Miyauchi S."/>
            <person name="Viragh M."/>
            <person name="Drula E."/>
            <person name="Min B."/>
            <person name="Chaduli D."/>
            <person name="Navarro D."/>
            <person name="Favel A."/>
            <person name="Norest M."/>
            <person name="Lesage-Meessen L."/>
            <person name="Balint B."/>
            <person name="Merenyi Z."/>
            <person name="de Eugenio L."/>
            <person name="Morin E."/>
            <person name="Martinez A.T."/>
            <person name="Baldrian P."/>
            <person name="Stursova M."/>
            <person name="Martinez M.J."/>
            <person name="Novotny C."/>
            <person name="Magnuson J.K."/>
            <person name="Spatafora J.W."/>
            <person name="Maurice S."/>
            <person name="Pangilinan J."/>
            <person name="Andreopoulos W."/>
            <person name="LaButti K."/>
            <person name="Hundley H."/>
            <person name="Na H."/>
            <person name="Kuo A."/>
            <person name="Barry K."/>
            <person name="Lipzen A."/>
            <person name="Henrissat B."/>
            <person name="Riley R."/>
            <person name="Ahrendt S."/>
            <person name="Nagy L.G."/>
            <person name="Grigoriev I.V."/>
            <person name="Martin F."/>
            <person name="Rosso M.N."/>
        </authorList>
    </citation>
    <scope>NUCLEOTIDE SEQUENCE [LARGE SCALE GENOMIC DNA]</scope>
    <source>
        <strain evidence="5 6">CIRM-BRFM 1785</strain>
    </source>
</reference>
<comment type="similarity">
    <text evidence="3">Belongs to the peptidase M28 family.</text>
</comment>
<dbReference type="InterPro" id="IPR040234">
    <property type="entry name" value="QC/QCL"/>
</dbReference>
<feature type="domain" description="Peptidase M28" evidence="4">
    <location>
        <begin position="118"/>
        <end position="368"/>
    </location>
</feature>
<keyword evidence="3" id="KW-0732">Signal</keyword>
<keyword evidence="3" id="KW-0378">Hydrolase</keyword>
<dbReference type="CDD" id="cd03880">
    <property type="entry name" value="M28_QC_like"/>
    <property type="match status" value="1"/>
</dbReference>
<feature type="chain" id="PRO_5044978568" description="Peptide hydrolase" evidence="3">
    <location>
        <begin position="31"/>
        <end position="411"/>
    </location>
</feature>
<organism evidence="5 6">
    <name type="scientific">Rhodofomes roseus</name>
    <dbReference type="NCBI Taxonomy" id="34475"/>
    <lineage>
        <taxon>Eukaryota</taxon>
        <taxon>Fungi</taxon>
        <taxon>Dikarya</taxon>
        <taxon>Basidiomycota</taxon>
        <taxon>Agaricomycotina</taxon>
        <taxon>Agaricomycetes</taxon>
        <taxon>Polyporales</taxon>
        <taxon>Rhodofomes</taxon>
    </lineage>
</organism>
<dbReference type="PANTHER" id="PTHR12283">
    <property type="entry name" value="GLUTAMINYL-PEPTIDE CYCLOTRANSFERASE"/>
    <property type="match status" value="1"/>
</dbReference>
<dbReference type="InterPro" id="IPR007484">
    <property type="entry name" value="Peptidase_M28"/>
</dbReference>
<keyword evidence="1" id="KW-0808">Transferase</keyword>
<dbReference type="EC" id="3.4.-.-" evidence="3"/>
<evidence type="ECO:0000256" key="2">
    <source>
        <dbReference type="ARBA" id="ARBA00023315"/>
    </source>
</evidence>
<dbReference type="GeneID" id="72000781"/>
<dbReference type="SUPFAM" id="SSF53187">
    <property type="entry name" value="Zn-dependent exopeptidases"/>
    <property type="match status" value="1"/>
</dbReference>
<dbReference type="Gene3D" id="3.40.630.10">
    <property type="entry name" value="Zn peptidases"/>
    <property type="match status" value="1"/>
</dbReference>
<proteinExistence type="inferred from homology"/>
<protein>
    <recommendedName>
        <fullName evidence="3">Peptide hydrolase</fullName>
        <ecNumber evidence="3">3.4.-.-</ecNumber>
    </recommendedName>
</protein>
<evidence type="ECO:0000256" key="3">
    <source>
        <dbReference type="RuleBase" id="RU361240"/>
    </source>
</evidence>
<name>A0ABQ8KVU7_9APHY</name>
<dbReference type="InterPro" id="IPR037457">
    <property type="entry name" value="M28_QC"/>
</dbReference>
<keyword evidence="6" id="KW-1185">Reference proteome</keyword>
<keyword evidence="3" id="KW-0479">Metal-binding</keyword>
<dbReference type="PANTHER" id="PTHR12283:SF6">
    <property type="entry name" value="GLUTAMINYL-PEPTIDE CYCLOTRANSFERASE-RELATED"/>
    <property type="match status" value="1"/>
</dbReference>
<keyword evidence="3" id="KW-0645">Protease</keyword>
<evidence type="ECO:0000259" key="4">
    <source>
        <dbReference type="Pfam" id="PF04389"/>
    </source>
</evidence>
<evidence type="ECO:0000313" key="5">
    <source>
        <dbReference type="EMBL" id="KAH9843168.1"/>
    </source>
</evidence>